<organism evidence="1 2">
    <name type="scientific">Roseateles koreensis</name>
    <dbReference type="NCBI Taxonomy" id="2987526"/>
    <lineage>
        <taxon>Bacteria</taxon>
        <taxon>Pseudomonadati</taxon>
        <taxon>Pseudomonadota</taxon>
        <taxon>Betaproteobacteria</taxon>
        <taxon>Burkholderiales</taxon>
        <taxon>Sphaerotilaceae</taxon>
        <taxon>Roseateles</taxon>
    </lineage>
</organism>
<keyword evidence="1" id="KW-0645">Protease</keyword>
<proteinExistence type="predicted"/>
<dbReference type="GO" id="GO:0004177">
    <property type="term" value="F:aminopeptidase activity"/>
    <property type="evidence" value="ECO:0007669"/>
    <property type="project" value="UniProtKB-KW"/>
</dbReference>
<keyword evidence="2" id="KW-1185">Reference proteome</keyword>
<gene>
    <name evidence="1" type="ORF">PRZ01_11225</name>
</gene>
<dbReference type="PIRSF" id="PIRSF029285">
    <property type="entry name" value="Aminopept"/>
    <property type="match status" value="1"/>
</dbReference>
<comment type="caution">
    <text evidence="1">The sequence shown here is derived from an EMBL/GenBank/DDBJ whole genome shotgun (WGS) entry which is preliminary data.</text>
</comment>
<protein>
    <submittedName>
        <fullName evidence="1">Aminopeptidase</fullName>
    </submittedName>
</protein>
<evidence type="ECO:0000313" key="1">
    <source>
        <dbReference type="EMBL" id="MDC8785765.1"/>
    </source>
</evidence>
<dbReference type="Pfam" id="PF10023">
    <property type="entry name" value="Aminopep"/>
    <property type="match status" value="1"/>
</dbReference>
<dbReference type="InterPro" id="IPR014553">
    <property type="entry name" value="Aminopept"/>
</dbReference>
<evidence type="ECO:0000313" key="2">
    <source>
        <dbReference type="Proteomes" id="UP001219862"/>
    </source>
</evidence>
<dbReference type="EMBL" id="JAQQXS010000009">
    <property type="protein sequence ID" value="MDC8785765.1"/>
    <property type="molecule type" value="Genomic_DNA"/>
</dbReference>
<dbReference type="Proteomes" id="UP001219862">
    <property type="component" value="Unassembled WGS sequence"/>
</dbReference>
<reference evidence="1 2" key="1">
    <citation type="submission" date="2022-10" db="EMBL/GenBank/DDBJ databases">
        <title>paucibacter sp. hw8 Genome sequencing.</title>
        <authorList>
            <person name="Park S."/>
        </authorList>
    </citation>
    <scope>NUCLEOTIDE SEQUENCE [LARGE SCALE GENOMIC DNA]</scope>
    <source>
        <strain evidence="2">hw8</strain>
    </source>
</reference>
<accession>A0ABT5KTJ8</accession>
<name>A0ABT5KTJ8_9BURK</name>
<sequence length="377" mass="41563">MNTVPSQELPGSSGSSGYWPRPVLKAQAWAAALSVLLAASGCSEMAYWRQSVSGHLQMLAAAKPVSDLLADPATPAKLRERLALSQQLRDYAVVKLHLPDNASYRRYADLGRSAAVWNVVAAPALSLTLQTWCFPVLGCVGYRGYFEREAAQAFARELKAQQPDLELMVYPVPAYSSLGWSNALGGDPLLNTFLNDSEADLAGLLFHELAHQVAYAADDTAFNEAFASAVERRGVQAWLRAHAQPEAGEAYRRRQLRREQFRALTALYRAKLGAVYTGPLSDADKRSAKSVLMQAMRQDYARLKADQWGGDTAYDAWFERANNASLAIMGAYADLTPAFENLLDRQGGDWPRFYAEVQRLAQLPKSQRLERLSAGDK</sequence>
<keyword evidence="1" id="KW-0378">Hydrolase</keyword>
<keyword evidence="1" id="KW-0031">Aminopeptidase</keyword>